<dbReference type="GO" id="GO:0008499">
    <property type="term" value="F:N-acetyl-beta-D-glucosaminide beta-(1,3)-galactosyltransferase activity"/>
    <property type="evidence" value="ECO:0007669"/>
    <property type="project" value="UniProtKB-ARBA"/>
</dbReference>
<keyword evidence="3 12" id="KW-0328">Glycosyltransferase</keyword>
<dbReference type="InterPro" id="IPR002659">
    <property type="entry name" value="Glyco_trans_31"/>
</dbReference>
<keyword evidence="7" id="KW-1133">Transmembrane helix</keyword>
<dbReference type="GO" id="GO:0016266">
    <property type="term" value="P:protein O-linked glycosylation via N-acetyl-galactosamine"/>
    <property type="evidence" value="ECO:0007669"/>
    <property type="project" value="UniProtKB-ARBA"/>
</dbReference>
<keyword evidence="14" id="KW-1185">Reference proteome</keyword>
<organism evidence="13 14">
    <name type="scientific">Pelobates cultripes</name>
    <name type="common">Western spadefoot toad</name>
    <dbReference type="NCBI Taxonomy" id="61616"/>
    <lineage>
        <taxon>Eukaryota</taxon>
        <taxon>Metazoa</taxon>
        <taxon>Chordata</taxon>
        <taxon>Craniata</taxon>
        <taxon>Vertebrata</taxon>
        <taxon>Euteleostomi</taxon>
        <taxon>Amphibia</taxon>
        <taxon>Batrachia</taxon>
        <taxon>Anura</taxon>
        <taxon>Pelobatoidea</taxon>
        <taxon>Pelobatidae</taxon>
        <taxon>Pelobates</taxon>
    </lineage>
</organism>
<evidence type="ECO:0000256" key="12">
    <source>
        <dbReference type="RuleBase" id="RU363063"/>
    </source>
</evidence>
<dbReference type="Pfam" id="PF01762">
    <property type="entry name" value="Galactosyl_T"/>
    <property type="match status" value="1"/>
</dbReference>
<evidence type="ECO:0000256" key="4">
    <source>
        <dbReference type="ARBA" id="ARBA00022679"/>
    </source>
</evidence>
<keyword evidence="10" id="KW-0325">Glycoprotein</keyword>
<evidence type="ECO:0000256" key="7">
    <source>
        <dbReference type="ARBA" id="ARBA00022989"/>
    </source>
</evidence>
<evidence type="ECO:0000313" key="13">
    <source>
        <dbReference type="EMBL" id="CAH2293243.1"/>
    </source>
</evidence>
<dbReference type="EC" id="2.4.1.-" evidence="12"/>
<evidence type="ECO:0000256" key="5">
    <source>
        <dbReference type="ARBA" id="ARBA00022692"/>
    </source>
</evidence>
<dbReference type="PANTHER" id="PTHR11214">
    <property type="entry name" value="BETA-1,3-N-ACETYLGLUCOSAMINYLTRANSFERASE"/>
    <property type="match status" value="1"/>
</dbReference>
<accession>A0AAD1S811</accession>
<dbReference type="PANTHER" id="PTHR11214:SF23">
    <property type="entry name" value="N-ACETYLLACTOSAMINIDE BETA-1,3-N-ACETYLGLUCOSAMINYLTRANSFERASE 3"/>
    <property type="match status" value="1"/>
</dbReference>
<keyword evidence="8 12" id="KW-0333">Golgi apparatus</keyword>
<evidence type="ECO:0000313" key="14">
    <source>
        <dbReference type="Proteomes" id="UP001295444"/>
    </source>
</evidence>
<evidence type="ECO:0000256" key="9">
    <source>
        <dbReference type="ARBA" id="ARBA00023136"/>
    </source>
</evidence>
<sequence length="390" mass="44971">MRRNFHKFVFSVLTGTVILRFAILKFSTDPISPSERENVLMQPDDLLTTTAQMPIICKENTSINTFPKFSEQPQHMKDFLTYRHCKSFPQLLDSPMKCGGPDKSNEVFLLLAIKSSPVNYERREAIRKTWGEENIYKQFQVRRLFLIGTPKPQKEEKRIHELLKIESQTYKDILQWNFFDTFYNLTLKQVLFLQWLENRCPGAEFVFNGDDDVFVNTINTFTYLHGLGKSGRDHHLFVGALNIGMPPVRGPNSKYYVSEELFAGDSFLPYCGGGGILMSGFTCRSIFKESKQISLFPIDDAYFGMCLDRAGLKPENHEGIRTFGINLPAAEDSFDPCYYRDMLVVHRFVPYEMLVMWKALQVTKLNCGRNKLVKYDNSEKKGTTKGKEGK</sequence>
<dbReference type="EMBL" id="OW240916">
    <property type="protein sequence ID" value="CAH2293243.1"/>
    <property type="molecule type" value="Genomic_DNA"/>
</dbReference>
<keyword evidence="9" id="KW-0472">Membrane</keyword>
<keyword evidence="5" id="KW-0812">Transmembrane</keyword>
<dbReference type="GO" id="GO:0030311">
    <property type="term" value="P:poly-N-acetyllactosamine biosynthetic process"/>
    <property type="evidence" value="ECO:0007669"/>
    <property type="project" value="TreeGrafter"/>
</dbReference>
<protein>
    <recommendedName>
        <fullName evidence="12">Hexosyltransferase</fullName>
        <ecNumber evidence="12">2.4.1.-</ecNumber>
    </recommendedName>
</protein>
<proteinExistence type="inferred from homology"/>
<name>A0AAD1S811_PELCU</name>
<evidence type="ECO:0000256" key="8">
    <source>
        <dbReference type="ARBA" id="ARBA00023034"/>
    </source>
</evidence>
<reference evidence="13" key="1">
    <citation type="submission" date="2022-03" db="EMBL/GenBank/DDBJ databases">
        <authorList>
            <person name="Alioto T."/>
            <person name="Alioto T."/>
            <person name="Gomez Garrido J."/>
        </authorList>
    </citation>
    <scope>NUCLEOTIDE SEQUENCE</scope>
</reference>
<dbReference type="Proteomes" id="UP001295444">
    <property type="component" value="Chromosome 05"/>
</dbReference>
<evidence type="ECO:0000256" key="1">
    <source>
        <dbReference type="ARBA" id="ARBA00004323"/>
    </source>
</evidence>
<comment type="similarity">
    <text evidence="2 12">Belongs to the glycosyltransferase 31 family.</text>
</comment>
<keyword evidence="6" id="KW-0735">Signal-anchor</keyword>
<comment type="subcellular location">
    <subcellularLocation>
        <location evidence="1 12">Golgi apparatus membrane</location>
        <topology evidence="1 12">Single-pass type II membrane protein</topology>
    </subcellularLocation>
</comment>
<keyword evidence="4" id="KW-0808">Transferase</keyword>
<dbReference type="AlphaFoldDB" id="A0AAD1S811"/>
<comment type="pathway">
    <text evidence="11">Protein modification.</text>
</comment>
<evidence type="ECO:0000256" key="2">
    <source>
        <dbReference type="ARBA" id="ARBA00008661"/>
    </source>
</evidence>
<evidence type="ECO:0000256" key="6">
    <source>
        <dbReference type="ARBA" id="ARBA00022968"/>
    </source>
</evidence>
<dbReference type="GO" id="GO:0000139">
    <property type="term" value="C:Golgi membrane"/>
    <property type="evidence" value="ECO:0007669"/>
    <property type="project" value="UniProtKB-SubCell"/>
</dbReference>
<evidence type="ECO:0000256" key="11">
    <source>
        <dbReference type="ARBA" id="ARBA00043952"/>
    </source>
</evidence>
<dbReference type="Gene3D" id="3.90.550.50">
    <property type="match status" value="1"/>
</dbReference>
<evidence type="ECO:0000256" key="10">
    <source>
        <dbReference type="ARBA" id="ARBA00023180"/>
    </source>
</evidence>
<evidence type="ECO:0000256" key="3">
    <source>
        <dbReference type="ARBA" id="ARBA00022676"/>
    </source>
</evidence>
<dbReference type="FunFam" id="3.90.550.50:FF:000009">
    <property type="entry name" value="Hexosyltransferase"/>
    <property type="match status" value="1"/>
</dbReference>
<gene>
    <name evidence="13" type="ORF">PECUL_23A028680</name>
</gene>